<dbReference type="GO" id="GO:0003861">
    <property type="term" value="F:3-isopropylmalate dehydratase activity"/>
    <property type="evidence" value="ECO:0007669"/>
    <property type="project" value="UniProtKB-EC"/>
</dbReference>
<dbReference type="InterPro" id="IPR050075">
    <property type="entry name" value="LeuD"/>
</dbReference>
<keyword evidence="7 10" id="KW-0028">Amino-acid biosynthesis</keyword>
<dbReference type="PANTHER" id="PTHR43345:SF5">
    <property type="entry name" value="3-ISOPROPYLMALATE DEHYDRATASE SMALL SUBUNIT"/>
    <property type="match status" value="1"/>
</dbReference>
<evidence type="ECO:0000259" key="11">
    <source>
        <dbReference type="Pfam" id="PF00694"/>
    </source>
</evidence>
<dbReference type="Pfam" id="PF00694">
    <property type="entry name" value="Aconitase_C"/>
    <property type="match status" value="1"/>
</dbReference>
<evidence type="ECO:0000256" key="5">
    <source>
        <dbReference type="ARBA" id="ARBA00011271"/>
    </source>
</evidence>
<comment type="similarity">
    <text evidence="4 10">Belongs to the LeuD family. LeuD type 1 subfamily.</text>
</comment>
<dbReference type="NCBIfam" id="TIGR00171">
    <property type="entry name" value="leuD"/>
    <property type="match status" value="1"/>
</dbReference>
<comment type="function">
    <text evidence="2 10">Catalyzes the isomerization between 2-isopropylmalate and 3-isopropylmalate, via the formation of 2-isopropylmaleate.</text>
</comment>
<comment type="caution">
    <text evidence="12">The sequence shown here is derived from an EMBL/GenBank/DDBJ whole genome shotgun (WGS) entry which is preliminary data.</text>
</comment>
<keyword evidence="6 10" id="KW-0432">Leucine biosynthesis</keyword>
<dbReference type="InterPro" id="IPR004431">
    <property type="entry name" value="3-IsopropMal_deHydase_ssu"/>
</dbReference>
<dbReference type="HAMAP" id="MF_01031">
    <property type="entry name" value="LeuD_type1"/>
    <property type="match status" value="1"/>
</dbReference>
<gene>
    <name evidence="10 12" type="primary">leuD</name>
    <name evidence="12" type="ORF">ACG04R_22345</name>
</gene>
<keyword evidence="8 10" id="KW-0456">Lyase</keyword>
<comment type="pathway">
    <text evidence="3 10">Amino-acid biosynthesis; L-leucine biosynthesis; L-leucine from 3-methyl-2-oxobutanoate: step 2/4.</text>
</comment>
<evidence type="ECO:0000256" key="9">
    <source>
        <dbReference type="ARBA" id="ARBA00023304"/>
    </source>
</evidence>
<dbReference type="Proteomes" id="UP001606134">
    <property type="component" value="Unassembled WGS sequence"/>
</dbReference>
<protein>
    <recommendedName>
        <fullName evidence="10">3-isopropylmalate dehydratase small subunit</fullName>
        <ecNumber evidence="10">4.2.1.33</ecNumber>
    </recommendedName>
    <alternativeName>
        <fullName evidence="10">Alpha-IPM isomerase</fullName>
        <shortName evidence="10">IPMI</shortName>
    </alternativeName>
    <alternativeName>
        <fullName evidence="10">Isopropylmalate isomerase</fullName>
    </alternativeName>
</protein>
<dbReference type="CDD" id="cd01577">
    <property type="entry name" value="IPMI_Swivel"/>
    <property type="match status" value="1"/>
</dbReference>
<dbReference type="EMBL" id="JBIGIC010000013">
    <property type="protein sequence ID" value="MFG6489435.1"/>
    <property type="molecule type" value="Genomic_DNA"/>
</dbReference>
<dbReference type="NCBIfam" id="NF002458">
    <property type="entry name" value="PRK01641.1"/>
    <property type="match status" value="1"/>
</dbReference>
<evidence type="ECO:0000256" key="1">
    <source>
        <dbReference type="ARBA" id="ARBA00000491"/>
    </source>
</evidence>
<accession>A0ABW7HHP6</accession>
<dbReference type="SUPFAM" id="SSF52016">
    <property type="entry name" value="LeuD/IlvD-like"/>
    <property type="match status" value="1"/>
</dbReference>
<evidence type="ECO:0000256" key="6">
    <source>
        <dbReference type="ARBA" id="ARBA00022430"/>
    </source>
</evidence>
<dbReference type="EC" id="4.2.1.33" evidence="10"/>
<evidence type="ECO:0000256" key="3">
    <source>
        <dbReference type="ARBA" id="ARBA00004729"/>
    </source>
</evidence>
<evidence type="ECO:0000256" key="7">
    <source>
        <dbReference type="ARBA" id="ARBA00022605"/>
    </source>
</evidence>
<proteinExistence type="inferred from homology"/>
<reference evidence="12 13" key="1">
    <citation type="submission" date="2024-08" db="EMBL/GenBank/DDBJ databases">
        <authorList>
            <person name="Lu H."/>
        </authorList>
    </citation>
    <scope>NUCLEOTIDE SEQUENCE [LARGE SCALE GENOMIC DNA]</scope>
    <source>
        <strain evidence="12 13">BYS78W</strain>
    </source>
</reference>
<sequence length="215" mass="24153">MDKFILHKGLVAPMDRENVDTDAIIPKQFLKSIKRSGFGPNLFDEWRYLDHGEPGQDPASRKPNPDFVLNQPRYAGASVLIARSNFGCGSSREHAPWALQQYGFRAILAPSFADIFFNNCFKNGLLPIVVPESAISQLFDEVKAFPGYQLIVDLPRQVVVKPDGAEIAFDIEPFRKECLIGGLDEIGLTLQHTDKIRAYEAQRIAAKPWLNNRVI</sequence>
<dbReference type="InterPro" id="IPR000573">
    <property type="entry name" value="AconitaseA/IPMdHydase_ssu_swvl"/>
</dbReference>
<evidence type="ECO:0000256" key="2">
    <source>
        <dbReference type="ARBA" id="ARBA00002695"/>
    </source>
</evidence>
<dbReference type="InterPro" id="IPR033940">
    <property type="entry name" value="IPMI_Swivel"/>
</dbReference>
<organism evidence="12 13">
    <name type="scientific">Pelomonas candidula</name>
    <dbReference type="NCBI Taxonomy" id="3299025"/>
    <lineage>
        <taxon>Bacteria</taxon>
        <taxon>Pseudomonadati</taxon>
        <taxon>Pseudomonadota</taxon>
        <taxon>Betaproteobacteria</taxon>
        <taxon>Burkholderiales</taxon>
        <taxon>Sphaerotilaceae</taxon>
        <taxon>Roseateles</taxon>
    </lineage>
</organism>
<keyword evidence="9 10" id="KW-0100">Branched-chain amino acid biosynthesis</keyword>
<evidence type="ECO:0000313" key="13">
    <source>
        <dbReference type="Proteomes" id="UP001606134"/>
    </source>
</evidence>
<keyword evidence="13" id="KW-1185">Reference proteome</keyword>
<feature type="domain" description="Aconitase A/isopropylmalate dehydratase small subunit swivel" evidence="11">
    <location>
        <begin position="1"/>
        <end position="132"/>
    </location>
</feature>
<comment type="subunit">
    <text evidence="5 10">Heterodimer of LeuC and LeuD.</text>
</comment>
<evidence type="ECO:0000256" key="10">
    <source>
        <dbReference type="HAMAP-Rule" id="MF_01031"/>
    </source>
</evidence>
<name>A0ABW7HHP6_9BURK</name>
<dbReference type="Gene3D" id="3.20.19.10">
    <property type="entry name" value="Aconitase, domain 4"/>
    <property type="match status" value="1"/>
</dbReference>
<comment type="catalytic activity">
    <reaction evidence="1 10">
        <text>(2R,3S)-3-isopropylmalate = (2S)-2-isopropylmalate</text>
        <dbReference type="Rhea" id="RHEA:32287"/>
        <dbReference type="ChEBI" id="CHEBI:1178"/>
        <dbReference type="ChEBI" id="CHEBI:35121"/>
        <dbReference type="EC" id="4.2.1.33"/>
    </reaction>
</comment>
<evidence type="ECO:0000256" key="8">
    <source>
        <dbReference type="ARBA" id="ARBA00023239"/>
    </source>
</evidence>
<dbReference type="RefSeq" id="WP_394415833.1">
    <property type="nucleotide sequence ID" value="NZ_JBIGIC010000013.1"/>
</dbReference>
<dbReference type="InterPro" id="IPR015928">
    <property type="entry name" value="Aconitase/3IPM_dehydase_swvl"/>
</dbReference>
<dbReference type="PANTHER" id="PTHR43345">
    <property type="entry name" value="3-ISOPROPYLMALATE DEHYDRATASE SMALL SUBUNIT 2-RELATED-RELATED"/>
    <property type="match status" value="1"/>
</dbReference>
<evidence type="ECO:0000313" key="12">
    <source>
        <dbReference type="EMBL" id="MFG6489435.1"/>
    </source>
</evidence>
<evidence type="ECO:0000256" key="4">
    <source>
        <dbReference type="ARBA" id="ARBA00009845"/>
    </source>
</evidence>